<dbReference type="EMBL" id="JACHGI010000015">
    <property type="protein sequence ID" value="MBB6469261.1"/>
    <property type="molecule type" value="Genomic_DNA"/>
</dbReference>
<dbReference type="Proteomes" id="UP000532373">
    <property type="component" value="Unassembled WGS sequence"/>
</dbReference>
<reference evidence="2 3" key="1">
    <citation type="submission" date="2020-08" db="EMBL/GenBank/DDBJ databases">
        <title>Genomic Encyclopedia of Type Strains, Phase IV (KMG-IV): sequencing the most valuable type-strain genomes for metagenomic binning, comparative biology and taxonomic classification.</title>
        <authorList>
            <person name="Goeker M."/>
        </authorList>
    </citation>
    <scope>NUCLEOTIDE SEQUENCE [LARGE SCALE GENOMIC DNA]</scope>
    <source>
        <strain evidence="2 3">DSM 17454</strain>
    </source>
</reference>
<evidence type="ECO:0000313" key="3">
    <source>
        <dbReference type="Proteomes" id="UP000532373"/>
    </source>
</evidence>
<organism evidence="2 3">
    <name type="scientific">Aminobacter carboxidus</name>
    <dbReference type="NCBI Taxonomy" id="376165"/>
    <lineage>
        <taxon>Bacteria</taxon>
        <taxon>Pseudomonadati</taxon>
        <taxon>Pseudomonadota</taxon>
        <taxon>Alphaproteobacteria</taxon>
        <taxon>Hyphomicrobiales</taxon>
        <taxon>Phyllobacteriaceae</taxon>
        <taxon>Aminobacter</taxon>
    </lineage>
</organism>
<evidence type="ECO:0000313" key="2">
    <source>
        <dbReference type="EMBL" id="MBB6469261.1"/>
    </source>
</evidence>
<feature type="compositionally biased region" description="Low complexity" evidence="1">
    <location>
        <begin position="47"/>
        <end position="60"/>
    </location>
</feature>
<feature type="region of interest" description="Disordered" evidence="1">
    <location>
        <begin position="25"/>
        <end position="60"/>
    </location>
</feature>
<dbReference type="RefSeq" id="WP_184772492.1">
    <property type="nucleotide sequence ID" value="NZ_JACHGI010000015.1"/>
</dbReference>
<gene>
    <name evidence="2" type="ORF">HNQ96_005150</name>
</gene>
<dbReference type="AlphaFoldDB" id="A0A8E1WHV0"/>
<sequence length="60" mass="6488">MLRTLALLAVGYAAYRMGREFIASVPSDFDPVPAPSAQPKRRRKSATKPNTKAATATTTH</sequence>
<evidence type="ECO:0000256" key="1">
    <source>
        <dbReference type="SAM" id="MobiDB-lite"/>
    </source>
</evidence>
<comment type="caution">
    <text evidence="2">The sequence shown here is derived from an EMBL/GenBank/DDBJ whole genome shotgun (WGS) entry which is preliminary data.</text>
</comment>
<protein>
    <submittedName>
        <fullName evidence="2">Uncharacterized protein</fullName>
    </submittedName>
</protein>
<accession>A0A8E1WHV0</accession>
<name>A0A8E1WHV0_9HYPH</name>
<proteinExistence type="predicted"/>